<accession>A0A7J4XIA3</accession>
<gene>
    <name evidence="1" type="ORF">F3F73_12260</name>
</gene>
<reference evidence="1 2" key="1">
    <citation type="journal article" date="2019" name="Nat. Med.">
        <title>A library of human gut bacterial isolates paired with longitudinal multiomics data enables mechanistic microbiome research.</title>
        <authorList>
            <person name="Poyet M."/>
            <person name="Groussin M."/>
            <person name="Gibbons S.M."/>
            <person name="Avila-Pacheco J."/>
            <person name="Jiang X."/>
            <person name="Kearney S.M."/>
            <person name="Perrotta A.R."/>
            <person name="Berdy B."/>
            <person name="Zhao S."/>
            <person name="Lieberman T.D."/>
            <person name="Swanson P.K."/>
            <person name="Smith M."/>
            <person name="Roesemann S."/>
            <person name="Alexander J.E."/>
            <person name="Rich S.A."/>
            <person name="Livny J."/>
            <person name="Vlamakis H."/>
            <person name="Clish C."/>
            <person name="Bullock K."/>
            <person name="Deik A."/>
            <person name="Scott J."/>
            <person name="Pierce K.A."/>
            <person name="Xavier R.J."/>
            <person name="Alm E.J."/>
        </authorList>
    </citation>
    <scope>NUCLEOTIDE SEQUENCE [LARGE SCALE GENOMIC DNA]</scope>
    <source>
        <strain evidence="1 2">BIOML-A10</strain>
    </source>
</reference>
<dbReference type="CDD" id="cd14446">
    <property type="entry name" value="bt3222_like"/>
    <property type="match status" value="1"/>
</dbReference>
<name>A0A7J4XIA3_9BACE</name>
<protein>
    <submittedName>
        <fullName evidence="1">DUF4848 domain-containing protein</fullName>
    </submittedName>
</protein>
<dbReference type="Pfam" id="PF16140">
    <property type="entry name" value="DUF4848"/>
    <property type="match status" value="1"/>
</dbReference>
<proteinExistence type="predicted"/>
<organism evidence="1 2">
    <name type="scientific">Bacteroides salyersiae</name>
    <dbReference type="NCBI Taxonomy" id="291644"/>
    <lineage>
        <taxon>Bacteria</taxon>
        <taxon>Pseudomonadati</taxon>
        <taxon>Bacteroidota</taxon>
        <taxon>Bacteroidia</taxon>
        <taxon>Bacteroidales</taxon>
        <taxon>Bacteroidaceae</taxon>
        <taxon>Bacteroides</taxon>
    </lineage>
</organism>
<evidence type="ECO:0000313" key="1">
    <source>
        <dbReference type="EMBL" id="KAA3764621.1"/>
    </source>
</evidence>
<sequence>MEIFTLFKKPVNLLAVCLSLSLYSCVDNEEETYASNYSTSPDIEVSEMGKWLSGTRNASDADSNMPVLHFKNERVYHQTIGKLNEMSIEERNAYFKELGFDGAYTLWNQADEELDQIFDNADTLQLERLIGEYKIKYERLFSFNTIDKYDVTPYFSFTDNDLSLVGNIKGYVVIGYELKTPQSNIPTYDIIEAPIATRAPISGTNKSNFVGFKKASLTITNENYKSTMTIGRMVNGKSLAVLFNTKKKAALYMKRVKSDYTMSIALHSAKVYRIGWIKVVCPYGMEIFILDANIETIGNTFDADVDNFKCSVGPKIGRKLFHNIQVI</sequence>
<dbReference type="EMBL" id="VWMK01000011">
    <property type="protein sequence ID" value="KAA3764621.1"/>
    <property type="molecule type" value="Genomic_DNA"/>
</dbReference>
<dbReference type="InterPro" id="IPR032318">
    <property type="entry name" value="DUF4848"/>
</dbReference>
<evidence type="ECO:0000313" key="2">
    <source>
        <dbReference type="Proteomes" id="UP000422221"/>
    </source>
</evidence>
<dbReference type="RefSeq" id="WP_130058316.1">
    <property type="nucleotide sequence ID" value="NZ_RCXT01000003.1"/>
</dbReference>
<dbReference type="AlphaFoldDB" id="A0A7J4XIA3"/>
<dbReference type="Proteomes" id="UP000422221">
    <property type="component" value="Unassembled WGS sequence"/>
</dbReference>
<comment type="caution">
    <text evidence="1">The sequence shown here is derived from an EMBL/GenBank/DDBJ whole genome shotgun (WGS) entry which is preliminary data.</text>
</comment>